<evidence type="ECO:0000256" key="7">
    <source>
        <dbReference type="SAM" id="Phobius"/>
    </source>
</evidence>
<dbReference type="GO" id="GO:0005886">
    <property type="term" value="C:plasma membrane"/>
    <property type="evidence" value="ECO:0007669"/>
    <property type="project" value="UniProtKB-SubCell"/>
</dbReference>
<keyword evidence="2" id="KW-1003">Cell membrane</keyword>
<dbReference type="Proteomes" id="UP000251891">
    <property type="component" value="Unassembled WGS sequence"/>
</dbReference>
<dbReference type="EMBL" id="QLYX01000014">
    <property type="protein sequence ID" value="RAY12250.1"/>
    <property type="molecule type" value="Genomic_DNA"/>
</dbReference>
<feature type="transmembrane region" description="Helical" evidence="7">
    <location>
        <begin position="153"/>
        <end position="178"/>
    </location>
</feature>
<evidence type="ECO:0000256" key="2">
    <source>
        <dbReference type="ARBA" id="ARBA00022475"/>
    </source>
</evidence>
<protein>
    <submittedName>
        <fullName evidence="8">Ribonuclease</fullName>
    </submittedName>
</protein>
<feature type="transmembrane region" description="Helical" evidence="7">
    <location>
        <begin position="264"/>
        <end position="285"/>
    </location>
</feature>
<name>A0A365GZJ7_9ACTN</name>
<evidence type="ECO:0000256" key="1">
    <source>
        <dbReference type="ARBA" id="ARBA00004651"/>
    </source>
</evidence>
<keyword evidence="4 7" id="KW-1133">Transmembrane helix</keyword>
<evidence type="ECO:0000313" key="9">
    <source>
        <dbReference type="Proteomes" id="UP000251891"/>
    </source>
</evidence>
<reference evidence="8 9" key="1">
    <citation type="submission" date="2018-06" db="EMBL/GenBank/DDBJ databases">
        <title>Actinomadura craniellae sp. nov. isolated from marine sponge Craniella sp.</title>
        <authorList>
            <person name="Li L."/>
            <person name="Xu Q.H."/>
            <person name="Lin H.W."/>
            <person name="Lu Y.H."/>
        </authorList>
    </citation>
    <scope>NUCLEOTIDE SEQUENCE [LARGE SCALE GENOMIC DNA]</scope>
    <source>
        <strain evidence="8 9">LHW63021</strain>
    </source>
</reference>
<gene>
    <name evidence="8" type="ORF">DPM19_26405</name>
</gene>
<dbReference type="Pfam" id="PF03631">
    <property type="entry name" value="Virul_fac_BrkB"/>
    <property type="match status" value="1"/>
</dbReference>
<dbReference type="InterPro" id="IPR017039">
    <property type="entry name" value="Virul_fac_BrkB"/>
</dbReference>
<evidence type="ECO:0000313" key="8">
    <source>
        <dbReference type="EMBL" id="RAY12250.1"/>
    </source>
</evidence>
<proteinExistence type="predicted"/>
<feature type="compositionally biased region" description="Basic and acidic residues" evidence="6">
    <location>
        <begin position="1"/>
        <end position="13"/>
    </location>
</feature>
<feature type="transmembrane region" description="Helical" evidence="7">
    <location>
        <begin position="111"/>
        <end position="132"/>
    </location>
</feature>
<dbReference type="NCBIfam" id="TIGR00765">
    <property type="entry name" value="yihY_not_rbn"/>
    <property type="match status" value="1"/>
</dbReference>
<keyword evidence="3 7" id="KW-0812">Transmembrane</keyword>
<feature type="transmembrane region" description="Helical" evidence="7">
    <location>
        <begin position="198"/>
        <end position="217"/>
    </location>
</feature>
<evidence type="ECO:0000256" key="5">
    <source>
        <dbReference type="ARBA" id="ARBA00023136"/>
    </source>
</evidence>
<accession>A0A365GZJ7</accession>
<evidence type="ECO:0000256" key="6">
    <source>
        <dbReference type="SAM" id="MobiDB-lite"/>
    </source>
</evidence>
<keyword evidence="5 7" id="KW-0472">Membrane</keyword>
<organism evidence="8 9">
    <name type="scientific">Actinomadura craniellae</name>
    <dbReference type="NCBI Taxonomy" id="2231787"/>
    <lineage>
        <taxon>Bacteria</taxon>
        <taxon>Bacillati</taxon>
        <taxon>Actinomycetota</taxon>
        <taxon>Actinomycetes</taxon>
        <taxon>Streptosporangiales</taxon>
        <taxon>Thermomonosporaceae</taxon>
        <taxon>Actinomadura</taxon>
    </lineage>
</organism>
<dbReference type="AlphaFoldDB" id="A0A365GZJ7"/>
<dbReference type="OrthoDB" id="9781030at2"/>
<sequence>MTETAKEPDRPVTEPESPTGLPLASWRGALKRAVREFKDDGLTDWGAALTYYGVLSIFPAILIVVSLVGLTGQSLSQELVRNVGELAPGSVRDVLTNAITELQRNSGGASLAALLGLLAAIWAASNYVGGFMRASNAIYDIQEGRPIWKTLPIRIGVTLVTLVLLSVSAVAVVLTGGLAERAGDILGLGSAAVTAWDIAKWPVLLLIVSFLFSLLYWASPNARQGFRWVSPGGLAALAIWLVASAGFAFYVASFGQYNKTYGSLAGIIIFLIWLWISNLALLFGAEFNAELERSRFIAAGHPPDEEPYVELRDTRGLDGDQD</sequence>
<keyword evidence="9" id="KW-1185">Reference proteome</keyword>
<feature type="transmembrane region" description="Helical" evidence="7">
    <location>
        <begin position="45"/>
        <end position="70"/>
    </location>
</feature>
<feature type="transmembrane region" description="Helical" evidence="7">
    <location>
        <begin position="229"/>
        <end position="252"/>
    </location>
</feature>
<dbReference type="PIRSF" id="PIRSF035875">
    <property type="entry name" value="RNase_BN"/>
    <property type="match status" value="1"/>
</dbReference>
<evidence type="ECO:0000256" key="3">
    <source>
        <dbReference type="ARBA" id="ARBA00022692"/>
    </source>
</evidence>
<evidence type="ECO:0000256" key="4">
    <source>
        <dbReference type="ARBA" id="ARBA00022989"/>
    </source>
</evidence>
<feature type="region of interest" description="Disordered" evidence="6">
    <location>
        <begin position="1"/>
        <end position="22"/>
    </location>
</feature>
<dbReference type="RefSeq" id="WP_111870740.1">
    <property type="nucleotide sequence ID" value="NZ_QLYX01000014.1"/>
</dbReference>
<comment type="caution">
    <text evidence="8">The sequence shown here is derived from an EMBL/GenBank/DDBJ whole genome shotgun (WGS) entry which is preliminary data.</text>
</comment>
<dbReference type="PANTHER" id="PTHR30213">
    <property type="entry name" value="INNER MEMBRANE PROTEIN YHJD"/>
    <property type="match status" value="1"/>
</dbReference>
<dbReference type="PANTHER" id="PTHR30213:SF0">
    <property type="entry name" value="UPF0761 MEMBRANE PROTEIN YIHY"/>
    <property type="match status" value="1"/>
</dbReference>
<comment type="subcellular location">
    <subcellularLocation>
        <location evidence="1">Cell membrane</location>
        <topology evidence="1">Multi-pass membrane protein</topology>
    </subcellularLocation>
</comment>